<gene>
    <name evidence="1" type="ORF">G3569_15155</name>
</gene>
<dbReference type="AlphaFoldDB" id="A0A6M1T2K0"/>
<sequence length="251" mass="29609">MSQEKVNTLIQILSSSFYISRHVGQELSIREIAVDLYKLTGLHEMEQEEYLLEFDGYGFEELEDRVFKNRRKKLEETRDRLVESVESVSPEPIKNPDATDKNDSFYKVDKEINGVDDPIVKKWHREFESLGGNSCYVFDQQGFDEIKSKLKKIARYQIKLNAIDKVIEEASLKGKYEFYKEFDSVPDACRYYDKKLGDRVTGERIKNKIRDSARIIEEGEEVSWEKINNRINSWVRYENGKPTRKKEIPKK</sequence>
<protein>
    <submittedName>
        <fullName evidence="1">Uncharacterized protein</fullName>
    </submittedName>
</protein>
<keyword evidence="2" id="KW-1185">Reference proteome</keyword>
<dbReference type="RefSeq" id="WP_165270710.1">
    <property type="nucleotide sequence ID" value="NZ_JAALLS010000023.1"/>
</dbReference>
<accession>A0A6M1T2K0</accession>
<organism evidence="1 2">
    <name type="scientific">Fodinibius halophilus</name>
    <dbReference type="NCBI Taxonomy" id="1736908"/>
    <lineage>
        <taxon>Bacteria</taxon>
        <taxon>Pseudomonadati</taxon>
        <taxon>Balneolota</taxon>
        <taxon>Balneolia</taxon>
        <taxon>Balneolales</taxon>
        <taxon>Balneolaceae</taxon>
        <taxon>Fodinibius</taxon>
    </lineage>
</organism>
<comment type="caution">
    <text evidence="1">The sequence shown here is derived from an EMBL/GenBank/DDBJ whole genome shotgun (WGS) entry which is preliminary data.</text>
</comment>
<dbReference type="Proteomes" id="UP000479132">
    <property type="component" value="Unassembled WGS sequence"/>
</dbReference>
<evidence type="ECO:0000313" key="2">
    <source>
        <dbReference type="Proteomes" id="UP000479132"/>
    </source>
</evidence>
<reference evidence="1 2" key="1">
    <citation type="submission" date="2020-02" db="EMBL/GenBank/DDBJ databases">
        <title>Aliifodinibius halophilus 2W32, complete genome.</title>
        <authorList>
            <person name="Li Y."/>
            <person name="Wu S."/>
        </authorList>
    </citation>
    <scope>NUCLEOTIDE SEQUENCE [LARGE SCALE GENOMIC DNA]</scope>
    <source>
        <strain evidence="1 2">2W32</strain>
    </source>
</reference>
<evidence type="ECO:0000313" key="1">
    <source>
        <dbReference type="EMBL" id="NGP89696.1"/>
    </source>
</evidence>
<proteinExistence type="predicted"/>
<dbReference type="EMBL" id="JAALLS010000023">
    <property type="protein sequence ID" value="NGP89696.1"/>
    <property type="molecule type" value="Genomic_DNA"/>
</dbReference>
<name>A0A6M1T2K0_9BACT</name>